<name>A0A2S0K644_LYSSH</name>
<dbReference type="EMBL" id="CP019980">
    <property type="protein sequence ID" value="AVK98843.1"/>
    <property type="molecule type" value="Genomic_DNA"/>
</dbReference>
<dbReference type="Proteomes" id="UP000238825">
    <property type="component" value="Chromosome"/>
</dbReference>
<dbReference type="GeneID" id="48278961"/>
<evidence type="ECO:0000313" key="1">
    <source>
        <dbReference type="EMBL" id="AVK98843.1"/>
    </source>
</evidence>
<dbReference type="InterPro" id="IPR021808">
    <property type="entry name" value="DUF3383"/>
</dbReference>
<dbReference type="Proteomes" id="UP000255295">
    <property type="component" value="Unassembled WGS sequence"/>
</dbReference>
<evidence type="ECO:0000313" key="4">
    <source>
        <dbReference type="Proteomes" id="UP000255295"/>
    </source>
</evidence>
<evidence type="ECO:0000313" key="2">
    <source>
        <dbReference type="EMBL" id="SUV15141.1"/>
    </source>
</evidence>
<dbReference type="RefSeq" id="WP_024362669.1">
    <property type="nucleotide sequence ID" value="NZ_BJNS01000014.1"/>
</dbReference>
<protein>
    <submittedName>
        <fullName evidence="2">Protein of uncharacterized function (DUF3383)</fullName>
    </submittedName>
</protein>
<accession>A0A2S0K644</accession>
<dbReference type="Pfam" id="PF11863">
    <property type="entry name" value="DUF3383"/>
    <property type="match status" value="1"/>
</dbReference>
<gene>
    <name evidence="1" type="ORF">LS41612_22405</name>
    <name evidence="2" type="ORF">NCTC10338_00160</name>
</gene>
<evidence type="ECO:0000313" key="3">
    <source>
        <dbReference type="Proteomes" id="UP000238825"/>
    </source>
</evidence>
<dbReference type="EMBL" id="UFSZ01000001">
    <property type="protein sequence ID" value="SUV15141.1"/>
    <property type="molecule type" value="Genomic_DNA"/>
</dbReference>
<reference evidence="2 4" key="2">
    <citation type="submission" date="2018-06" db="EMBL/GenBank/DDBJ databases">
        <authorList>
            <consortium name="Pathogen Informatics"/>
            <person name="Doyle S."/>
        </authorList>
    </citation>
    <scope>NUCLEOTIDE SEQUENCE [LARGE SCALE GENOMIC DNA]</scope>
    <source>
        <strain evidence="2 4">NCTC10338</strain>
    </source>
</reference>
<reference evidence="1 3" key="1">
    <citation type="submission" date="2017-03" db="EMBL/GenBank/DDBJ databases">
        <title>The whole genome sequencing and assembly of Lysinibacillus sphaericus DSM 28T strain.</title>
        <authorList>
            <person name="Lee Y.-J."/>
            <person name="Yi H."/>
            <person name="Bahn Y.-S."/>
            <person name="Kim J.F."/>
            <person name="Lee D.-W."/>
        </authorList>
    </citation>
    <scope>NUCLEOTIDE SEQUENCE [LARGE SCALE GENOMIC DNA]</scope>
    <source>
        <strain evidence="1 3">DSM 28</strain>
    </source>
</reference>
<organism evidence="1 3">
    <name type="scientific">Lysinibacillus sphaericus</name>
    <name type="common">Bacillus sphaericus</name>
    <dbReference type="NCBI Taxonomy" id="1421"/>
    <lineage>
        <taxon>Bacteria</taxon>
        <taxon>Bacillati</taxon>
        <taxon>Bacillota</taxon>
        <taxon>Bacilli</taxon>
        <taxon>Bacillales</taxon>
        <taxon>Bacillaceae</taxon>
        <taxon>Lysinibacillus</taxon>
    </lineage>
</organism>
<sequence length="336" mass="36720">MPLQDVTVMIDIKKPSALIGLGTPLILANKAGESTYKEYLDLDGIKEALGDTSDGYKIAKQIFAQGDNRPDKVAIATYSTVAENPITAVSVLENYFYNDWYFVMLDTGTATDYKEISDAVEAKALKVAAHIVDNEQDLLLLKAGKYDRTFVIQHNTIAELPHAALVGQVGSRPVGSVSWKFKTLKFVTPQDLTPTQLNNIHTNGAFAYVTKAGIDQTSEGKMISGEFIDVIHGKDWIKLNIEQQVQYLLSTNPKIPYTDSGIAQIENVVRTSLEIAGQNGIIASDDAGQYLYTITTKGRNEVLASDRAARKYNGLSFSFELAGAIHEATIHGDILV</sequence>
<dbReference type="AlphaFoldDB" id="A0A2S0K644"/>
<proteinExistence type="predicted"/>